<evidence type="ECO:0000256" key="1">
    <source>
        <dbReference type="SAM" id="MobiDB-lite"/>
    </source>
</evidence>
<feature type="compositionally biased region" description="Acidic residues" evidence="1">
    <location>
        <begin position="262"/>
        <end position="301"/>
    </location>
</feature>
<dbReference type="RefSeq" id="XP_002172136.1">
    <property type="nucleotide sequence ID" value="XM_002172100.2"/>
</dbReference>
<dbReference type="EMBL" id="KE651166">
    <property type="protein sequence ID" value="EEB05843.1"/>
    <property type="molecule type" value="Genomic_DNA"/>
</dbReference>
<reference evidence="2 3" key="1">
    <citation type="journal article" date="2011" name="Science">
        <title>Comparative functional genomics of the fission yeasts.</title>
        <authorList>
            <person name="Rhind N."/>
            <person name="Chen Z."/>
            <person name="Yassour M."/>
            <person name="Thompson D.A."/>
            <person name="Haas B.J."/>
            <person name="Habib N."/>
            <person name="Wapinski I."/>
            <person name="Roy S."/>
            <person name="Lin M.F."/>
            <person name="Heiman D.I."/>
            <person name="Young S.K."/>
            <person name="Furuya K."/>
            <person name="Guo Y."/>
            <person name="Pidoux A."/>
            <person name="Chen H.M."/>
            <person name="Robbertse B."/>
            <person name="Goldberg J.M."/>
            <person name="Aoki K."/>
            <person name="Bayne E.H."/>
            <person name="Berlin A.M."/>
            <person name="Desjardins C.A."/>
            <person name="Dobbs E."/>
            <person name="Dukaj L."/>
            <person name="Fan L."/>
            <person name="FitzGerald M.G."/>
            <person name="French C."/>
            <person name="Gujja S."/>
            <person name="Hansen K."/>
            <person name="Keifenheim D."/>
            <person name="Levin J.Z."/>
            <person name="Mosher R.A."/>
            <person name="Mueller C.A."/>
            <person name="Pfiffner J."/>
            <person name="Priest M."/>
            <person name="Russ C."/>
            <person name="Smialowska A."/>
            <person name="Swoboda P."/>
            <person name="Sykes S.M."/>
            <person name="Vaughn M."/>
            <person name="Vengrova S."/>
            <person name="Yoder R."/>
            <person name="Zeng Q."/>
            <person name="Allshire R."/>
            <person name="Baulcombe D."/>
            <person name="Birren B.W."/>
            <person name="Brown W."/>
            <person name="Ekwall K."/>
            <person name="Kellis M."/>
            <person name="Leatherwood J."/>
            <person name="Levin H."/>
            <person name="Margalit H."/>
            <person name="Martienssen R."/>
            <person name="Nieduszynski C.A."/>
            <person name="Spatafora J.W."/>
            <person name="Friedman N."/>
            <person name="Dalgaard J.Z."/>
            <person name="Baumann P."/>
            <person name="Niki H."/>
            <person name="Regev A."/>
            <person name="Nusbaum C."/>
        </authorList>
    </citation>
    <scope>NUCLEOTIDE SEQUENCE [LARGE SCALE GENOMIC DNA]</scope>
    <source>
        <strain evidence="3">yFS275 / FY16936</strain>
    </source>
</reference>
<feature type="region of interest" description="Disordered" evidence="1">
    <location>
        <begin position="199"/>
        <end position="240"/>
    </location>
</feature>
<feature type="compositionally biased region" description="Basic residues" evidence="1">
    <location>
        <begin position="453"/>
        <end position="466"/>
    </location>
</feature>
<keyword evidence="3" id="KW-1185">Reference proteome</keyword>
<dbReference type="JaponicusDB" id="SJAG_00867"/>
<name>B6JWU2_SCHJY</name>
<feature type="compositionally biased region" description="Basic and acidic residues" evidence="1">
    <location>
        <begin position="430"/>
        <end position="440"/>
    </location>
</feature>
<feature type="region of interest" description="Disordered" evidence="1">
    <location>
        <begin position="413"/>
        <end position="482"/>
    </location>
</feature>
<dbReference type="Pfam" id="PF10446">
    <property type="entry name" value="DUF2457"/>
    <property type="match status" value="1"/>
</dbReference>
<dbReference type="eggNOG" id="ENOG502S9SC">
    <property type="taxonomic scope" value="Eukaryota"/>
</dbReference>
<dbReference type="InterPro" id="IPR018853">
    <property type="entry name" value="DUF2457"/>
</dbReference>
<organism evidence="2 3">
    <name type="scientific">Schizosaccharomyces japonicus (strain yFS275 / FY16936)</name>
    <name type="common">Fission yeast</name>
    <dbReference type="NCBI Taxonomy" id="402676"/>
    <lineage>
        <taxon>Eukaryota</taxon>
        <taxon>Fungi</taxon>
        <taxon>Dikarya</taxon>
        <taxon>Ascomycota</taxon>
        <taxon>Taphrinomycotina</taxon>
        <taxon>Schizosaccharomycetes</taxon>
        <taxon>Schizosaccharomycetales</taxon>
        <taxon>Schizosaccharomycetaceae</taxon>
        <taxon>Schizosaccharomyces</taxon>
    </lineage>
</organism>
<evidence type="ECO:0000313" key="3">
    <source>
        <dbReference type="Proteomes" id="UP000001744"/>
    </source>
</evidence>
<proteinExistence type="predicted"/>
<feature type="compositionally biased region" description="Basic and acidic residues" evidence="1">
    <location>
        <begin position="223"/>
        <end position="240"/>
    </location>
</feature>
<dbReference type="STRING" id="402676.B6JWU2"/>
<dbReference type="Proteomes" id="UP000001744">
    <property type="component" value="Unassembled WGS sequence"/>
</dbReference>
<accession>B6JWU2</accession>
<feature type="compositionally biased region" description="Basic residues" evidence="1">
    <location>
        <begin position="473"/>
        <end position="482"/>
    </location>
</feature>
<dbReference type="GeneID" id="7051959"/>
<dbReference type="VEuPathDB" id="FungiDB:SJAG_00867"/>
<protein>
    <submittedName>
        <fullName evidence="2">Fungal protein</fullName>
    </submittedName>
</protein>
<dbReference type="HOGENOM" id="CLU_566394_0_0_1"/>
<dbReference type="OrthoDB" id="2011769at2759"/>
<evidence type="ECO:0000313" key="2">
    <source>
        <dbReference type="EMBL" id="EEB05843.1"/>
    </source>
</evidence>
<sequence>MTTAFLDKSSFSTALSSGCRGTPLSLSQLNGAKLATECQSGESTTHDPAAFKKCPLRPVQVGGLLGALLVQPSRNEVNPVKKVGFVSTQKPDSSRSSTSTFSVHFAEVTKKAGAPMVTFAGFTKHQAPEAPRSKTVMFADRIPPSKTTSSSDMSHILSPTSIYTAARKRQMVHLPSAGIVNASPEFAFTHVRAAKPTVDVDVPGPQRVTKAPERSVSFATTSAKEKAPEDQDTKDTPRLHTTCRDVLADVLGKDDAFRMDDSCDEDEEEDNMRSEEEEDEDEEDDGDEENNDDEDDEDDKMFEDRFSSSYGHSFGKNVAEPSSVSIPKPSFHVRRRRSPLPSFSDDESVHSNSASETNVKSEEKEHVPVQTVAPPSENDVPDETDIVLGTLDEDQPACLAYAYAVDERTSKRCQMHPQDIDPTFPDSFSDDERYNEEKKAISSTHGKAVWNSRCKKHEHSASKRLIRSPPVNIRRKPRNPNL</sequence>
<gene>
    <name evidence="2" type="ORF">SJAG_00867</name>
</gene>
<feature type="region of interest" description="Disordered" evidence="1">
    <location>
        <begin position="257"/>
        <end position="383"/>
    </location>
</feature>
<dbReference type="AlphaFoldDB" id="B6JWU2"/>